<dbReference type="HAMAP" id="MF_02227">
    <property type="entry name" value="RPE"/>
    <property type="match status" value="1"/>
</dbReference>
<evidence type="ECO:0000256" key="8">
    <source>
        <dbReference type="ARBA" id="ARBA00022723"/>
    </source>
</evidence>
<evidence type="ECO:0000256" key="10">
    <source>
        <dbReference type="HAMAP-Rule" id="MF_02227"/>
    </source>
</evidence>
<evidence type="ECO:0000256" key="2">
    <source>
        <dbReference type="ARBA" id="ARBA00001936"/>
    </source>
</evidence>
<keyword evidence="16" id="KW-1185">Reference proteome</keyword>
<evidence type="ECO:0000256" key="11">
    <source>
        <dbReference type="PIRNR" id="PIRNR001461"/>
    </source>
</evidence>
<keyword evidence="9 10" id="KW-0413">Isomerase</keyword>
<comment type="cofactor">
    <cofactor evidence="2">
        <name>Mn(2+)</name>
        <dbReference type="ChEBI" id="CHEBI:29035"/>
    </cofactor>
</comment>
<comment type="cofactor">
    <cofactor evidence="4">
        <name>Zn(2+)</name>
        <dbReference type="ChEBI" id="CHEBI:29105"/>
    </cofactor>
</comment>
<dbReference type="InterPro" id="IPR011060">
    <property type="entry name" value="RibuloseP-bd_barrel"/>
</dbReference>
<dbReference type="GO" id="GO:0046872">
    <property type="term" value="F:metal ion binding"/>
    <property type="evidence" value="ECO:0007669"/>
    <property type="project" value="UniProtKB-UniRule"/>
</dbReference>
<evidence type="ECO:0000256" key="3">
    <source>
        <dbReference type="ARBA" id="ARBA00001941"/>
    </source>
</evidence>
<feature type="binding site" evidence="10 13">
    <location>
        <position position="34"/>
    </location>
    <ligand>
        <name>a divalent metal cation</name>
        <dbReference type="ChEBI" id="CHEBI:60240"/>
    </ligand>
</feature>
<evidence type="ECO:0000256" key="7">
    <source>
        <dbReference type="ARBA" id="ARBA00013188"/>
    </source>
</evidence>
<feature type="binding site" evidence="10 14">
    <location>
        <begin position="192"/>
        <end position="193"/>
    </location>
    <ligand>
        <name>substrate</name>
    </ligand>
</feature>
<comment type="catalytic activity">
    <reaction evidence="1 10 11">
        <text>D-ribulose 5-phosphate = D-xylulose 5-phosphate</text>
        <dbReference type="Rhea" id="RHEA:13677"/>
        <dbReference type="ChEBI" id="CHEBI:57737"/>
        <dbReference type="ChEBI" id="CHEBI:58121"/>
        <dbReference type="EC" id="5.1.3.1"/>
    </reaction>
</comment>
<evidence type="ECO:0000313" key="15">
    <source>
        <dbReference type="EMBL" id="GLI55763.1"/>
    </source>
</evidence>
<dbReference type="CDD" id="cd00429">
    <property type="entry name" value="RPE"/>
    <property type="match status" value="1"/>
</dbReference>
<evidence type="ECO:0000313" key="16">
    <source>
        <dbReference type="Proteomes" id="UP001144471"/>
    </source>
</evidence>
<dbReference type="PROSITE" id="PS01086">
    <property type="entry name" value="RIBUL_P_3_EPIMER_2"/>
    <property type="match status" value="1"/>
</dbReference>
<feature type="binding site" evidence="10">
    <location>
        <begin position="170"/>
        <end position="172"/>
    </location>
    <ligand>
        <name>substrate</name>
    </ligand>
</feature>
<dbReference type="FunFam" id="3.20.20.70:FF:000004">
    <property type="entry name" value="Ribulose-phosphate 3-epimerase"/>
    <property type="match status" value="1"/>
</dbReference>
<evidence type="ECO:0000256" key="12">
    <source>
        <dbReference type="PIRSR" id="PIRSR001461-1"/>
    </source>
</evidence>
<dbReference type="GO" id="GO:0004750">
    <property type="term" value="F:D-ribulose-phosphate 3-epimerase activity"/>
    <property type="evidence" value="ECO:0007669"/>
    <property type="project" value="UniProtKB-UniRule"/>
</dbReference>
<dbReference type="EMBL" id="BSDY01000005">
    <property type="protein sequence ID" value="GLI55763.1"/>
    <property type="molecule type" value="Genomic_DNA"/>
</dbReference>
<dbReference type="AlphaFoldDB" id="A0A9W6GIE2"/>
<reference evidence="15" key="1">
    <citation type="submission" date="2022-12" db="EMBL/GenBank/DDBJ databases">
        <title>Reference genome sequencing for broad-spectrum identification of bacterial and archaeal isolates by mass spectrometry.</title>
        <authorList>
            <person name="Sekiguchi Y."/>
            <person name="Tourlousse D.M."/>
        </authorList>
    </citation>
    <scope>NUCLEOTIDE SEQUENCE</scope>
    <source>
        <strain evidence="15">10succ1</strain>
    </source>
</reference>
<keyword evidence="10 11" id="KW-0119">Carbohydrate metabolism</keyword>
<feature type="binding site" evidence="10 14">
    <location>
        <position position="65"/>
    </location>
    <ligand>
        <name>substrate</name>
    </ligand>
</feature>
<comment type="cofactor">
    <cofactor evidence="3">
        <name>Co(2+)</name>
        <dbReference type="ChEBI" id="CHEBI:48828"/>
    </cofactor>
</comment>
<feature type="binding site" evidence="10 13">
    <location>
        <position position="65"/>
    </location>
    <ligand>
        <name>a divalent metal cation</name>
        <dbReference type="ChEBI" id="CHEBI:60240"/>
    </ligand>
</feature>
<evidence type="ECO:0000256" key="13">
    <source>
        <dbReference type="PIRSR" id="PIRSR001461-2"/>
    </source>
</evidence>
<evidence type="ECO:0000256" key="5">
    <source>
        <dbReference type="ARBA" id="ARBA00001954"/>
    </source>
</evidence>
<dbReference type="PIRSF" id="PIRSF001461">
    <property type="entry name" value="RPE"/>
    <property type="match status" value="1"/>
</dbReference>
<dbReference type="PROSITE" id="PS01085">
    <property type="entry name" value="RIBUL_P_3_EPIMER_1"/>
    <property type="match status" value="1"/>
</dbReference>
<dbReference type="Gene3D" id="3.20.20.70">
    <property type="entry name" value="Aldolase class I"/>
    <property type="match status" value="1"/>
</dbReference>
<evidence type="ECO:0000256" key="4">
    <source>
        <dbReference type="ARBA" id="ARBA00001947"/>
    </source>
</evidence>
<feature type="binding site" evidence="10 14">
    <location>
        <position position="7"/>
    </location>
    <ligand>
        <name>substrate</name>
    </ligand>
</feature>
<name>A0A9W6GIE2_9FUSO</name>
<protein>
    <recommendedName>
        <fullName evidence="7 10">Ribulose-phosphate 3-epimerase</fullName>
        <ecNumber evidence="7 10">5.1.3.1</ecNumber>
    </recommendedName>
</protein>
<comment type="cofactor">
    <cofactor evidence="10 13">
        <name>a divalent metal cation</name>
        <dbReference type="ChEBI" id="CHEBI:60240"/>
    </cofactor>
    <text evidence="10 13">Binds 1 divalent metal cation per subunit.</text>
</comment>
<dbReference type="EC" id="5.1.3.1" evidence="7 10"/>
<proteinExistence type="inferred from homology"/>
<feature type="active site" description="Proton donor" evidence="10 12">
    <location>
        <position position="170"/>
    </location>
</feature>
<accession>A0A9W6GIE2</accession>
<dbReference type="PANTHER" id="PTHR11749">
    <property type="entry name" value="RIBULOSE-5-PHOSPHATE-3-EPIMERASE"/>
    <property type="match status" value="1"/>
</dbReference>
<dbReference type="Proteomes" id="UP001144471">
    <property type="component" value="Unassembled WGS sequence"/>
</dbReference>
<feature type="binding site" evidence="10 13">
    <location>
        <position position="170"/>
    </location>
    <ligand>
        <name>a divalent metal cation</name>
        <dbReference type="ChEBI" id="CHEBI:60240"/>
    </ligand>
</feature>
<dbReference type="InterPro" id="IPR013785">
    <property type="entry name" value="Aldolase_TIM"/>
</dbReference>
<organism evidence="15 16">
    <name type="scientific">Propionigenium maris DSM 9537</name>
    <dbReference type="NCBI Taxonomy" id="1123000"/>
    <lineage>
        <taxon>Bacteria</taxon>
        <taxon>Fusobacteriati</taxon>
        <taxon>Fusobacteriota</taxon>
        <taxon>Fusobacteriia</taxon>
        <taxon>Fusobacteriales</taxon>
        <taxon>Fusobacteriaceae</taxon>
        <taxon>Propionigenium</taxon>
    </lineage>
</organism>
<dbReference type="GO" id="GO:0019323">
    <property type="term" value="P:pentose catabolic process"/>
    <property type="evidence" value="ECO:0007669"/>
    <property type="project" value="UniProtKB-UniRule"/>
</dbReference>
<dbReference type="Pfam" id="PF00834">
    <property type="entry name" value="Ribul_P_3_epim"/>
    <property type="match status" value="1"/>
</dbReference>
<dbReference type="RefSeq" id="WP_281834441.1">
    <property type="nucleotide sequence ID" value="NZ_BSDY01000005.1"/>
</dbReference>
<comment type="similarity">
    <text evidence="6 10 11">Belongs to the ribulose-phosphate 3-epimerase family.</text>
</comment>
<feature type="binding site" evidence="10 14">
    <location>
        <begin position="141"/>
        <end position="144"/>
    </location>
    <ligand>
        <name>substrate</name>
    </ligand>
</feature>
<comment type="pathway">
    <text evidence="10">Carbohydrate degradation.</text>
</comment>
<keyword evidence="13" id="KW-0170">Cobalt</keyword>
<feature type="binding site" evidence="10 13">
    <location>
        <position position="32"/>
    </location>
    <ligand>
        <name>a divalent metal cation</name>
        <dbReference type="ChEBI" id="CHEBI:60240"/>
    </ligand>
</feature>
<keyword evidence="8 10" id="KW-0479">Metal-binding</keyword>
<evidence type="ECO:0000256" key="14">
    <source>
        <dbReference type="PIRSR" id="PIRSR001461-3"/>
    </source>
</evidence>
<evidence type="ECO:0000256" key="6">
    <source>
        <dbReference type="ARBA" id="ARBA00009541"/>
    </source>
</evidence>
<comment type="function">
    <text evidence="10">Catalyzes the reversible epimerization of D-ribulose 5-phosphate to D-xylulose 5-phosphate.</text>
</comment>
<comment type="cofactor">
    <cofactor evidence="5">
        <name>Fe(2+)</name>
        <dbReference type="ChEBI" id="CHEBI:29033"/>
    </cofactor>
</comment>
<feature type="active site" description="Proton acceptor" evidence="10 12">
    <location>
        <position position="34"/>
    </location>
</feature>
<dbReference type="GO" id="GO:0006098">
    <property type="term" value="P:pentose-phosphate shunt"/>
    <property type="evidence" value="ECO:0007669"/>
    <property type="project" value="UniProtKB-UniRule"/>
</dbReference>
<keyword evidence="13" id="KW-0862">Zinc</keyword>
<dbReference type="InterPro" id="IPR026019">
    <property type="entry name" value="Ribul_P_3_epim"/>
</dbReference>
<sequence length="209" mass="22668">MIKVAPSILSADFSKLGEEVAAITKAGADMVHIDVMDGIFVPNITFGPAVIKSIRDKTDLCFDVHLMIDSPERYIQNFVDAGADLITVHAEATTHLHRTIQAIKAAGVKAAVSLNPATPVEALKYVIDELDMVLLMSVNPGFGGQKFIPSTLKKIREVKELRSDIDIQIDGGITHETIGECIEAGANIFVAGSYVFSGDYEERIKNLKK</sequence>
<keyword evidence="13" id="KW-0464">Manganese</keyword>
<gene>
    <name evidence="10" type="primary">rpe</name>
    <name evidence="15" type="ORF">PM10SUCC1_12770</name>
</gene>
<comment type="caution">
    <text evidence="15">The sequence shown here is derived from an EMBL/GenBank/DDBJ whole genome shotgun (WGS) entry which is preliminary data.</text>
</comment>
<feature type="binding site" evidence="14">
    <location>
        <position position="172"/>
    </location>
    <ligand>
        <name>substrate</name>
    </ligand>
</feature>
<evidence type="ECO:0000256" key="1">
    <source>
        <dbReference type="ARBA" id="ARBA00001782"/>
    </source>
</evidence>
<dbReference type="NCBIfam" id="TIGR01163">
    <property type="entry name" value="rpe"/>
    <property type="match status" value="1"/>
</dbReference>
<evidence type="ECO:0000256" key="9">
    <source>
        <dbReference type="ARBA" id="ARBA00023235"/>
    </source>
</evidence>
<dbReference type="GO" id="GO:0005737">
    <property type="term" value="C:cytoplasm"/>
    <property type="evidence" value="ECO:0007669"/>
    <property type="project" value="UniProtKB-ARBA"/>
</dbReference>
<dbReference type="NCBIfam" id="NF004076">
    <property type="entry name" value="PRK05581.1-4"/>
    <property type="match status" value="1"/>
</dbReference>
<dbReference type="InterPro" id="IPR000056">
    <property type="entry name" value="Ribul_P_3_epim-like"/>
</dbReference>
<dbReference type="SUPFAM" id="SSF51366">
    <property type="entry name" value="Ribulose-phoshate binding barrel"/>
    <property type="match status" value="1"/>
</dbReference>